<gene>
    <name evidence="1" type="ORF">OCL97_02130</name>
</gene>
<dbReference type="SUPFAM" id="SSF52540">
    <property type="entry name" value="P-loop containing nucleoside triphosphate hydrolases"/>
    <property type="match status" value="1"/>
</dbReference>
<reference evidence="1 2" key="1">
    <citation type="submission" date="2022-09" db="EMBL/GenBank/DDBJ databases">
        <title>New species of Phenylobacterium.</title>
        <authorList>
            <person name="Mieszkin S."/>
        </authorList>
    </citation>
    <scope>NUCLEOTIDE SEQUENCE [LARGE SCALE GENOMIC DNA]</scope>
    <source>
        <strain evidence="1 2">HK31-G</strain>
    </source>
</reference>
<protein>
    <submittedName>
        <fullName evidence="1">Kinase</fullName>
    </submittedName>
</protein>
<evidence type="ECO:0000313" key="1">
    <source>
        <dbReference type="EMBL" id="MFD3262757.1"/>
    </source>
</evidence>
<dbReference type="PANTHER" id="PTHR10285">
    <property type="entry name" value="URIDINE KINASE"/>
    <property type="match status" value="1"/>
</dbReference>
<dbReference type="Proteomes" id="UP001598130">
    <property type="component" value="Unassembled WGS sequence"/>
</dbReference>
<dbReference type="RefSeq" id="WP_377367174.1">
    <property type="nucleotide sequence ID" value="NZ_JAOTJD010000002.1"/>
</dbReference>
<organism evidence="1 2">
    <name type="scientific">Phenylobacterium ferrooxidans</name>
    <dbReference type="NCBI Taxonomy" id="2982689"/>
    <lineage>
        <taxon>Bacteria</taxon>
        <taxon>Pseudomonadati</taxon>
        <taxon>Pseudomonadota</taxon>
        <taxon>Alphaproteobacteria</taxon>
        <taxon>Caulobacterales</taxon>
        <taxon>Caulobacteraceae</taxon>
        <taxon>Phenylobacterium</taxon>
    </lineage>
</organism>
<dbReference type="InterPro" id="IPR027417">
    <property type="entry name" value="P-loop_NTPase"/>
</dbReference>
<accession>A0ABW6CI40</accession>
<dbReference type="GO" id="GO:0016301">
    <property type="term" value="F:kinase activity"/>
    <property type="evidence" value="ECO:0007669"/>
    <property type="project" value="UniProtKB-KW"/>
</dbReference>
<proteinExistence type="predicted"/>
<keyword evidence="1" id="KW-0808">Transferase</keyword>
<evidence type="ECO:0000313" key="2">
    <source>
        <dbReference type="Proteomes" id="UP001598130"/>
    </source>
</evidence>
<sequence length="293" mass="31476">MDAWLSDFIAAEGLPPDFAETALAICGPLAARIIADARTPGFVVGVCGSQASGKSTLTAVLRRMLEDQGLKVASLSLDDLYLTRAQRQDLARDVHPLMATRGVPGTHDVALGLAVLDGLAGPGETLLPAFDKAADDRRPQGVPVAGPVDVILFEGWCVGAVPQADVSAPINALERDRDPDGRWRSFVNDALAGPYQALFARIDLLVLLKAPSFDVVLAWRQEQEAKLRARLAREGGDLKRAMTDAQVADFIAHYERLTRHILAEMPGRADMMVALDQQRRPVVMASPPPPPAP</sequence>
<comment type="caution">
    <text evidence="1">The sequence shown here is derived from an EMBL/GenBank/DDBJ whole genome shotgun (WGS) entry which is preliminary data.</text>
</comment>
<name>A0ABW6CI40_9CAUL</name>
<dbReference type="Gene3D" id="3.40.50.300">
    <property type="entry name" value="P-loop containing nucleotide triphosphate hydrolases"/>
    <property type="match status" value="1"/>
</dbReference>
<keyword evidence="1" id="KW-0418">Kinase</keyword>
<keyword evidence="2" id="KW-1185">Reference proteome</keyword>
<dbReference type="EMBL" id="JAOTJD010000002">
    <property type="protein sequence ID" value="MFD3262757.1"/>
    <property type="molecule type" value="Genomic_DNA"/>
</dbReference>